<name>W1PSI1_AMBTC</name>
<evidence type="ECO:0000256" key="3">
    <source>
        <dbReference type="ARBA" id="ARBA00025743"/>
    </source>
</evidence>
<dbReference type="EC" id="2.5.1.18" evidence="1"/>
<evidence type="ECO:0000313" key="6">
    <source>
        <dbReference type="EMBL" id="ERN10799.1"/>
    </source>
</evidence>
<comment type="similarity">
    <text evidence="3">Belongs to the GST superfamily. Tau family.</text>
</comment>
<evidence type="ECO:0000256" key="2">
    <source>
        <dbReference type="ARBA" id="ARBA00022679"/>
    </source>
</evidence>
<dbReference type="Pfam" id="PF02798">
    <property type="entry name" value="GST_N"/>
    <property type="match status" value="1"/>
</dbReference>
<dbReference type="PANTHER" id="PTHR44548:SF1">
    <property type="entry name" value="GST N-TERMINAL DOMAIN-CONTAINING PROTEIN"/>
    <property type="match status" value="1"/>
</dbReference>
<dbReference type="Gene3D" id="3.40.30.10">
    <property type="entry name" value="Glutaredoxin"/>
    <property type="match status" value="1"/>
</dbReference>
<dbReference type="AlphaFoldDB" id="W1PSI1"/>
<keyword evidence="7" id="KW-1185">Reference proteome</keyword>
<organism evidence="6 7">
    <name type="scientific">Amborella trichopoda</name>
    <dbReference type="NCBI Taxonomy" id="13333"/>
    <lineage>
        <taxon>Eukaryota</taxon>
        <taxon>Viridiplantae</taxon>
        <taxon>Streptophyta</taxon>
        <taxon>Embryophyta</taxon>
        <taxon>Tracheophyta</taxon>
        <taxon>Spermatophyta</taxon>
        <taxon>Magnoliopsida</taxon>
        <taxon>Amborellales</taxon>
        <taxon>Amborellaceae</taxon>
        <taxon>Amborella</taxon>
    </lineage>
</organism>
<sequence length="124" mass="14383">MAKEHKVRLLGTWRSPFVYRVRLALKLNGIEYEYIEVDLKNKCPLLESNPVHKLVPVLIHGNNPVSKSSVILEFIDETWPENPLMPQDHEIAIARFCSKFIDEKVKLTIWAIWPSISLKGKVYT</sequence>
<proteinExistence type="inferred from homology"/>
<protein>
    <recommendedName>
        <fullName evidence="1">glutathione transferase</fullName>
        <ecNumber evidence="1">2.5.1.18</ecNumber>
    </recommendedName>
</protein>
<dbReference type="eggNOG" id="KOG0406">
    <property type="taxonomic scope" value="Eukaryota"/>
</dbReference>
<evidence type="ECO:0000256" key="4">
    <source>
        <dbReference type="ARBA" id="ARBA00047960"/>
    </source>
</evidence>
<dbReference type="Gramene" id="ERN10799">
    <property type="protein sequence ID" value="ERN10799"/>
    <property type="gene ID" value="AMTR_s00027p00228160"/>
</dbReference>
<evidence type="ECO:0000256" key="1">
    <source>
        <dbReference type="ARBA" id="ARBA00012452"/>
    </source>
</evidence>
<dbReference type="PANTHER" id="PTHR44548">
    <property type="entry name" value="GST N-TERMINAL DOMAIN-CONTAINING PROTEIN"/>
    <property type="match status" value="1"/>
</dbReference>
<dbReference type="Proteomes" id="UP000017836">
    <property type="component" value="Unassembled WGS sequence"/>
</dbReference>
<dbReference type="GO" id="GO:0005737">
    <property type="term" value="C:cytoplasm"/>
    <property type="evidence" value="ECO:0000318"/>
    <property type="project" value="GO_Central"/>
</dbReference>
<dbReference type="SUPFAM" id="SSF52833">
    <property type="entry name" value="Thioredoxin-like"/>
    <property type="match status" value="1"/>
</dbReference>
<dbReference type="InterPro" id="IPR036249">
    <property type="entry name" value="Thioredoxin-like_sf"/>
</dbReference>
<evidence type="ECO:0000313" key="7">
    <source>
        <dbReference type="Proteomes" id="UP000017836"/>
    </source>
</evidence>
<feature type="domain" description="GST N-terminal" evidence="5">
    <location>
        <begin position="5"/>
        <end position="83"/>
    </location>
</feature>
<dbReference type="InterPro" id="IPR004045">
    <property type="entry name" value="Glutathione_S-Trfase_N"/>
</dbReference>
<accession>W1PSI1</accession>
<evidence type="ECO:0000259" key="5">
    <source>
        <dbReference type="PROSITE" id="PS50404"/>
    </source>
</evidence>
<dbReference type="GO" id="GO:0006749">
    <property type="term" value="P:glutathione metabolic process"/>
    <property type="evidence" value="ECO:0000318"/>
    <property type="project" value="GO_Central"/>
</dbReference>
<gene>
    <name evidence="6" type="ORF">AMTR_s00027p00228160</name>
</gene>
<comment type="catalytic activity">
    <reaction evidence="4">
        <text>RX + glutathione = an S-substituted glutathione + a halide anion + H(+)</text>
        <dbReference type="Rhea" id="RHEA:16437"/>
        <dbReference type="ChEBI" id="CHEBI:15378"/>
        <dbReference type="ChEBI" id="CHEBI:16042"/>
        <dbReference type="ChEBI" id="CHEBI:17792"/>
        <dbReference type="ChEBI" id="CHEBI:57925"/>
        <dbReference type="ChEBI" id="CHEBI:90779"/>
        <dbReference type="EC" id="2.5.1.18"/>
    </reaction>
</comment>
<dbReference type="PROSITE" id="PS50404">
    <property type="entry name" value="GST_NTER"/>
    <property type="match status" value="1"/>
</dbReference>
<dbReference type="GO" id="GO:0004364">
    <property type="term" value="F:glutathione transferase activity"/>
    <property type="evidence" value="ECO:0000318"/>
    <property type="project" value="GO_Central"/>
</dbReference>
<reference evidence="7" key="1">
    <citation type="journal article" date="2013" name="Science">
        <title>The Amborella genome and the evolution of flowering plants.</title>
        <authorList>
            <consortium name="Amborella Genome Project"/>
        </authorList>
    </citation>
    <scope>NUCLEOTIDE SEQUENCE [LARGE SCALE GENOMIC DNA]</scope>
</reference>
<keyword evidence="2" id="KW-0808">Transferase</keyword>
<dbReference type="HOGENOM" id="CLU_011226_19_0_1"/>
<dbReference type="EMBL" id="KI392798">
    <property type="protein sequence ID" value="ERN10799.1"/>
    <property type="molecule type" value="Genomic_DNA"/>
</dbReference>
<dbReference type="FunFam" id="3.40.30.10:FF:000044">
    <property type="entry name" value="Glutathione S-transferase GSTU6"/>
    <property type="match status" value="1"/>
</dbReference>
<dbReference type="OMA" id="LTIWAIW"/>